<feature type="active site" description="Proton donor" evidence="7">
    <location>
        <position position="97"/>
    </location>
</feature>
<evidence type="ECO:0000256" key="6">
    <source>
        <dbReference type="ARBA" id="ARBA00049157"/>
    </source>
</evidence>
<dbReference type="RefSeq" id="WP_093941363.1">
    <property type="nucleotide sequence ID" value="NZ_CP022521.1"/>
</dbReference>
<protein>
    <recommendedName>
        <fullName evidence="7">Orotidine 5'-phosphate decarboxylase</fullName>
        <ecNumber evidence="7">4.1.1.23</ecNumber>
    </recommendedName>
    <alternativeName>
        <fullName evidence="7">OMP decarboxylase</fullName>
        <shortName evidence="7">OMPDCase</shortName>
        <shortName evidence="7">OMPdecase</shortName>
    </alternativeName>
</protein>
<evidence type="ECO:0000256" key="1">
    <source>
        <dbReference type="ARBA" id="ARBA00004861"/>
    </source>
</evidence>
<keyword evidence="4 7" id="KW-0665">Pyrimidine biosynthesis</keyword>
<evidence type="ECO:0000256" key="5">
    <source>
        <dbReference type="ARBA" id="ARBA00023239"/>
    </source>
</evidence>
<keyword evidence="5 7" id="KW-0456">Lyase</keyword>
<comment type="similarity">
    <text evidence="2 7">Belongs to the OMP decarboxylase family. Type 2 subfamily.</text>
</comment>
<dbReference type="InterPro" id="IPR011995">
    <property type="entry name" value="OMPdecase_type-2"/>
</dbReference>
<evidence type="ECO:0000256" key="2">
    <source>
        <dbReference type="ARBA" id="ARBA00008847"/>
    </source>
</evidence>
<dbReference type="PANTHER" id="PTHR43375:SF1">
    <property type="entry name" value="OROTIDINE 5'-PHOSPHATE DECARBOXYLASE"/>
    <property type="match status" value="1"/>
</dbReference>
<evidence type="ECO:0000313" key="9">
    <source>
        <dbReference type="Proteomes" id="UP000204221"/>
    </source>
</evidence>
<dbReference type="HAMAP" id="MF_01215">
    <property type="entry name" value="OMPdecase_type2"/>
    <property type="match status" value="1"/>
</dbReference>
<dbReference type="GO" id="GO:0006207">
    <property type="term" value="P:'de novo' pyrimidine nucleobase biosynthetic process"/>
    <property type="evidence" value="ECO:0007669"/>
    <property type="project" value="InterPro"/>
</dbReference>
<dbReference type="KEGG" id="ahg:AHOG_11515"/>
<dbReference type="CDD" id="cd04725">
    <property type="entry name" value="OMP_decarboxylase_like"/>
    <property type="match status" value="1"/>
</dbReference>
<dbReference type="PANTHER" id="PTHR43375">
    <property type="entry name" value="OROTIDINE 5'-PHOSPHATE DECARBOXYLASE"/>
    <property type="match status" value="1"/>
</dbReference>
<dbReference type="EMBL" id="CP022521">
    <property type="protein sequence ID" value="ASO19946.1"/>
    <property type="molecule type" value="Genomic_DNA"/>
</dbReference>
<dbReference type="InterPro" id="IPR001754">
    <property type="entry name" value="OMPdeCOase_dom"/>
</dbReference>
<evidence type="ECO:0000256" key="7">
    <source>
        <dbReference type="HAMAP-Rule" id="MF_01215"/>
    </source>
</evidence>
<proteinExistence type="inferred from homology"/>
<reference evidence="8 9" key="1">
    <citation type="submission" date="2017-07" db="EMBL/GenBank/DDBJ databases">
        <title>Complete genome sequence of Actinoalloteichus hoggarensis DSM 45943, type strain of Actinoalloteichus hoggarensis.</title>
        <authorList>
            <person name="Ruckert C."/>
            <person name="Nouioui I."/>
            <person name="Willmese J."/>
            <person name="van Wezel G."/>
            <person name="Klenk H.-P."/>
            <person name="Kalinowski J."/>
            <person name="Zotchev S.B."/>
        </authorList>
    </citation>
    <scope>NUCLEOTIDE SEQUENCE [LARGE SCALE GENOMIC DNA]</scope>
    <source>
        <strain evidence="8 9">DSM 45943</strain>
    </source>
</reference>
<dbReference type="NCBIfam" id="TIGR02127">
    <property type="entry name" value="pyrF_sub2"/>
    <property type="match status" value="1"/>
</dbReference>
<gene>
    <name evidence="7" type="primary">pyrF</name>
    <name evidence="8" type="ORF">AHOG_11515</name>
</gene>
<dbReference type="SUPFAM" id="SSF51366">
    <property type="entry name" value="Ribulose-phoshate binding barrel"/>
    <property type="match status" value="1"/>
</dbReference>
<comment type="pathway">
    <text evidence="1 7">Pyrimidine metabolism; UMP biosynthesis via de novo pathway; UMP from orotate: step 2/2.</text>
</comment>
<evidence type="ECO:0000256" key="4">
    <source>
        <dbReference type="ARBA" id="ARBA00022975"/>
    </source>
</evidence>
<name>A0A221W2E6_9PSEU</name>
<dbReference type="InterPro" id="IPR018089">
    <property type="entry name" value="OMPdecase_AS"/>
</dbReference>
<dbReference type="UniPathway" id="UPA00070">
    <property type="reaction ID" value="UER00120"/>
</dbReference>
<dbReference type="Pfam" id="PF00215">
    <property type="entry name" value="OMPdecase"/>
    <property type="match status" value="1"/>
</dbReference>
<organism evidence="8 9">
    <name type="scientific">Actinoalloteichus hoggarensis</name>
    <dbReference type="NCBI Taxonomy" id="1470176"/>
    <lineage>
        <taxon>Bacteria</taxon>
        <taxon>Bacillati</taxon>
        <taxon>Actinomycetota</taxon>
        <taxon>Actinomycetes</taxon>
        <taxon>Pseudonocardiales</taxon>
        <taxon>Pseudonocardiaceae</taxon>
        <taxon>Actinoalloteichus</taxon>
    </lineage>
</organism>
<dbReference type="InterPro" id="IPR013785">
    <property type="entry name" value="Aldolase_TIM"/>
</dbReference>
<dbReference type="EC" id="4.1.1.23" evidence="7"/>
<dbReference type="InterPro" id="IPR011060">
    <property type="entry name" value="RibuloseP-bd_barrel"/>
</dbReference>
<accession>A0A221W2E6</accession>
<sequence length="282" mass="28343">MITTFGDRLSAAMAARGPLCVGVDPHPALLTAWGLSDDLAGLRSFAATCVTALAGEVALLKPQSALFEAHGSGGVAVLERLIADARAAGTLVLVDAKRGDIGSTMTAYARAYLTEGSPLAGDAVTLSPYLGFGSLEPALEIARATGRGVFVLARTSNPEGASVQDALVSDEKGTRSVAQRVVDAAAQLNVGAPRLGDVGLVVGGNLPSLKLDLSGLNGPVLAPGFGAQGGTVADLRRLFGPALPGVLPTSSRDVLRHGPDVAALRQAVRGLRAELASAPAGG</sequence>
<dbReference type="OrthoDB" id="9808470at2"/>
<evidence type="ECO:0000256" key="3">
    <source>
        <dbReference type="ARBA" id="ARBA00022793"/>
    </source>
</evidence>
<keyword evidence="9" id="KW-1185">Reference proteome</keyword>
<dbReference type="SMART" id="SM00934">
    <property type="entry name" value="OMPdecase"/>
    <property type="match status" value="1"/>
</dbReference>
<keyword evidence="3 7" id="KW-0210">Decarboxylase</keyword>
<comment type="catalytic activity">
    <reaction evidence="6 7">
        <text>orotidine 5'-phosphate + H(+) = UMP + CO2</text>
        <dbReference type="Rhea" id="RHEA:11596"/>
        <dbReference type="ChEBI" id="CHEBI:15378"/>
        <dbReference type="ChEBI" id="CHEBI:16526"/>
        <dbReference type="ChEBI" id="CHEBI:57538"/>
        <dbReference type="ChEBI" id="CHEBI:57865"/>
        <dbReference type="EC" id="4.1.1.23"/>
    </reaction>
</comment>
<dbReference type="GO" id="GO:0004590">
    <property type="term" value="F:orotidine-5'-phosphate decarboxylase activity"/>
    <property type="evidence" value="ECO:0007669"/>
    <property type="project" value="UniProtKB-UniRule"/>
</dbReference>
<dbReference type="AlphaFoldDB" id="A0A221W2E6"/>
<dbReference type="Proteomes" id="UP000204221">
    <property type="component" value="Chromosome"/>
</dbReference>
<dbReference type="PROSITE" id="PS00156">
    <property type="entry name" value="OMPDECASE"/>
    <property type="match status" value="1"/>
</dbReference>
<dbReference type="GO" id="GO:0044205">
    <property type="term" value="P:'de novo' UMP biosynthetic process"/>
    <property type="evidence" value="ECO:0007669"/>
    <property type="project" value="UniProtKB-UniRule"/>
</dbReference>
<dbReference type="Gene3D" id="3.20.20.70">
    <property type="entry name" value="Aldolase class I"/>
    <property type="match status" value="1"/>
</dbReference>
<evidence type="ECO:0000313" key="8">
    <source>
        <dbReference type="EMBL" id="ASO19946.1"/>
    </source>
</evidence>